<dbReference type="Gene3D" id="3.30.420.40">
    <property type="match status" value="1"/>
</dbReference>
<comment type="caution">
    <text evidence="1">The sequence shown here is derived from an EMBL/GenBank/DDBJ whole genome shotgun (WGS) entry which is preliminary data.</text>
</comment>
<proteinExistence type="predicted"/>
<accession>X1K2R1</accession>
<dbReference type="EMBL" id="BARU01037105">
    <property type="protein sequence ID" value="GAH84554.1"/>
    <property type="molecule type" value="Genomic_DNA"/>
</dbReference>
<protein>
    <submittedName>
        <fullName evidence="1">Uncharacterized protein</fullName>
    </submittedName>
</protein>
<reference evidence="1" key="1">
    <citation type="journal article" date="2014" name="Front. Microbiol.">
        <title>High frequency of phylogenetically diverse reductive dehalogenase-homologous genes in deep subseafloor sedimentary metagenomes.</title>
        <authorList>
            <person name="Kawai M."/>
            <person name="Futagami T."/>
            <person name="Toyoda A."/>
            <person name="Takaki Y."/>
            <person name="Nishi S."/>
            <person name="Hori S."/>
            <person name="Arai W."/>
            <person name="Tsubouchi T."/>
            <person name="Morono Y."/>
            <person name="Uchiyama I."/>
            <person name="Ito T."/>
            <person name="Fujiyama A."/>
            <person name="Inagaki F."/>
            <person name="Takami H."/>
        </authorList>
    </citation>
    <scope>NUCLEOTIDE SEQUENCE</scope>
    <source>
        <strain evidence="1">Expedition CK06-06</strain>
    </source>
</reference>
<sequence>SSKILMFMIDKDESKISAKEIFQAAKGGDKFSKSIVEQCVFYTKVGVGLVNNLSLLIRY</sequence>
<gene>
    <name evidence="1" type="ORF">S03H2_57866</name>
</gene>
<name>X1K2R1_9ZZZZ</name>
<dbReference type="AlphaFoldDB" id="X1K2R1"/>
<feature type="non-terminal residue" evidence="1">
    <location>
        <position position="1"/>
    </location>
</feature>
<organism evidence="1">
    <name type="scientific">marine sediment metagenome</name>
    <dbReference type="NCBI Taxonomy" id="412755"/>
    <lineage>
        <taxon>unclassified sequences</taxon>
        <taxon>metagenomes</taxon>
        <taxon>ecological metagenomes</taxon>
    </lineage>
</organism>
<evidence type="ECO:0000313" key="1">
    <source>
        <dbReference type="EMBL" id="GAH84554.1"/>
    </source>
</evidence>